<dbReference type="PANTHER" id="PTHR34071">
    <property type="entry name" value="5-NITROIMIDAZOLE ANTIBIOTICS RESISTANCE PROTEIN, NIMA-FAMILY-RELATED PROTEIN-RELATED"/>
    <property type="match status" value="1"/>
</dbReference>
<dbReference type="GeneID" id="98915351"/>
<dbReference type="Gene3D" id="2.30.110.10">
    <property type="entry name" value="Electron Transport, Fmn-binding Protein, Chain A"/>
    <property type="match status" value="1"/>
</dbReference>
<evidence type="ECO:0008006" key="3">
    <source>
        <dbReference type="Google" id="ProtNLM"/>
    </source>
</evidence>
<name>A0A4R3Z2S9_9FIRM</name>
<dbReference type="InterPro" id="IPR024747">
    <property type="entry name" value="Pyridox_Oxase-rel"/>
</dbReference>
<comment type="caution">
    <text evidence="1">The sequence shown here is derived from an EMBL/GenBank/DDBJ whole genome shotgun (WGS) entry which is preliminary data.</text>
</comment>
<dbReference type="RefSeq" id="WP_066445828.1">
    <property type="nucleotide sequence ID" value="NZ_JANKBF010000005.1"/>
</dbReference>
<dbReference type="AlphaFoldDB" id="A0A4R3Z2S9"/>
<evidence type="ECO:0000313" key="1">
    <source>
        <dbReference type="EMBL" id="TCV99484.1"/>
    </source>
</evidence>
<dbReference type="Pfam" id="PF12900">
    <property type="entry name" value="Pyridox_ox_2"/>
    <property type="match status" value="1"/>
</dbReference>
<dbReference type="PANTHER" id="PTHR34071:SF2">
    <property type="entry name" value="FLAVIN-NUCLEOTIDE-BINDING PROTEIN"/>
    <property type="match status" value="1"/>
</dbReference>
<reference evidence="1 2" key="1">
    <citation type="submission" date="2019-03" db="EMBL/GenBank/DDBJ databases">
        <title>Genomic Encyclopedia of Type Strains, Phase IV (KMG-IV): sequencing the most valuable type-strain genomes for metagenomic binning, comparative biology and taxonomic classification.</title>
        <authorList>
            <person name="Goeker M."/>
        </authorList>
    </citation>
    <scope>NUCLEOTIDE SEQUENCE [LARGE SCALE GENOMIC DNA]</scope>
    <source>
        <strain evidence="1 2">DSM 29487</strain>
    </source>
</reference>
<keyword evidence="2" id="KW-1185">Reference proteome</keyword>
<organism evidence="1 2">
    <name type="scientific">Longibaculum muris</name>
    <dbReference type="NCBI Taxonomy" id="1796628"/>
    <lineage>
        <taxon>Bacteria</taxon>
        <taxon>Bacillati</taxon>
        <taxon>Bacillota</taxon>
        <taxon>Erysipelotrichia</taxon>
        <taxon>Erysipelotrichales</taxon>
        <taxon>Coprobacillaceae</taxon>
        <taxon>Longibaculum</taxon>
    </lineage>
</organism>
<protein>
    <recommendedName>
        <fullName evidence="3">Nitroimidazol reductase NimA-like FMN-containing flavoprotein (Pyridoxamine 5'-phosphate oxidase superfamily)</fullName>
    </recommendedName>
</protein>
<dbReference type="InterPro" id="IPR012349">
    <property type="entry name" value="Split_barrel_FMN-bd"/>
</dbReference>
<dbReference type="SUPFAM" id="SSF50475">
    <property type="entry name" value="FMN-binding split barrel"/>
    <property type="match status" value="1"/>
</dbReference>
<dbReference type="EMBL" id="SMCQ01000009">
    <property type="protein sequence ID" value="TCV99484.1"/>
    <property type="molecule type" value="Genomic_DNA"/>
</dbReference>
<gene>
    <name evidence="1" type="ORF">EDD60_10966</name>
</gene>
<evidence type="ECO:0000313" key="2">
    <source>
        <dbReference type="Proteomes" id="UP000295515"/>
    </source>
</evidence>
<accession>A0A4R3Z2S9</accession>
<sequence>MFRKMRRYKQALSLLECAAILNKATSGTLAVMGDDNYPYAVPLSFVYDHNRLIFHCATSGHKIDAIEKNPKVSFCIIAQDQVVEEKYTTYFRSVIVFGKAHIARNVKEKKEAFEVLAAKYSPRDEKGRMDEMNKLFEQTNIIIVDIEHISGKEAIELKKNCEK</sequence>
<dbReference type="Proteomes" id="UP000295515">
    <property type="component" value="Unassembled WGS sequence"/>
</dbReference>
<proteinExistence type="predicted"/>